<organism evidence="1 2">
    <name type="scientific">Camellia lanceoleosa</name>
    <dbReference type="NCBI Taxonomy" id="1840588"/>
    <lineage>
        <taxon>Eukaryota</taxon>
        <taxon>Viridiplantae</taxon>
        <taxon>Streptophyta</taxon>
        <taxon>Embryophyta</taxon>
        <taxon>Tracheophyta</taxon>
        <taxon>Spermatophyta</taxon>
        <taxon>Magnoliopsida</taxon>
        <taxon>eudicotyledons</taxon>
        <taxon>Gunneridae</taxon>
        <taxon>Pentapetalae</taxon>
        <taxon>asterids</taxon>
        <taxon>Ericales</taxon>
        <taxon>Theaceae</taxon>
        <taxon>Camellia</taxon>
    </lineage>
</organism>
<gene>
    <name evidence="1" type="ORF">LOK49_LG10G02617</name>
</gene>
<protein>
    <submittedName>
        <fullName evidence="1">UPF0481 protein</fullName>
    </submittedName>
</protein>
<keyword evidence="2" id="KW-1185">Reference proteome</keyword>
<name>A0ACC0GAS6_9ERIC</name>
<dbReference type="Proteomes" id="UP001060215">
    <property type="component" value="Chromosome 10"/>
</dbReference>
<accession>A0ACC0GAS6</accession>
<sequence>MMLCVMELKDASVKFEAIEDDYDDELNLSMFNIQFEHGYFKIPKFNVDDKTETFFRNLISYKQHSLEDDKHKYFSDYTFFMDLLISTKEDVNKLCHDEVPNNWLGDDKEVALMFNILGKGMFISEQFYYAEQCSKVKAHCKRWSNRGVASLKRDYFSNIWVTVATISVAFLLLLSMTHTVIALVTIIIPPLSRH</sequence>
<evidence type="ECO:0000313" key="2">
    <source>
        <dbReference type="Proteomes" id="UP001060215"/>
    </source>
</evidence>
<comment type="caution">
    <text evidence="1">The sequence shown here is derived from an EMBL/GenBank/DDBJ whole genome shotgun (WGS) entry which is preliminary data.</text>
</comment>
<proteinExistence type="predicted"/>
<dbReference type="EMBL" id="CM045767">
    <property type="protein sequence ID" value="KAI7997669.1"/>
    <property type="molecule type" value="Genomic_DNA"/>
</dbReference>
<reference evidence="1 2" key="1">
    <citation type="journal article" date="2022" name="Plant J.">
        <title>Chromosome-level genome of Camellia lanceoleosa provides a valuable resource for understanding genome evolution and self-incompatibility.</title>
        <authorList>
            <person name="Gong W."/>
            <person name="Xiao S."/>
            <person name="Wang L."/>
            <person name="Liao Z."/>
            <person name="Chang Y."/>
            <person name="Mo W."/>
            <person name="Hu G."/>
            <person name="Li W."/>
            <person name="Zhao G."/>
            <person name="Zhu H."/>
            <person name="Hu X."/>
            <person name="Ji K."/>
            <person name="Xiang X."/>
            <person name="Song Q."/>
            <person name="Yuan D."/>
            <person name="Jin S."/>
            <person name="Zhang L."/>
        </authorList>
    </citation>
    <scope>NUCLEOTIDE SEQUENCE [LARGE SCALE GENOMIC DNA]</scope>
    <source>
        <strain evidence="1">SQ_2022a</strain>
    </source>
</reference>
<evidence type="ECO:0000313" key="1">
    <source>
        <dbReference type="EMBL" id="KAI7997669.1"/>
    </source>
</evidence>